<reference evidence="2" key="2">
    <citation type="submission" date="2023-05" db="EMBL/GenBank/DDBJ databases">
        <authorList>
            <consortium name="Lawrence Berkeley National Laboratory"/>
            <person name="Steindorff A."/>
            <person name="Hensen N."/>
            <person name="Bonometti L."/>
            <person name="Westerberg I."/>
            <person name="Brannstrom I.O."/>
            <person name="Guillou S."/>
            <person name="Cros-Aarteil S."/>
            <person name="Calhoun S."/>
            <person name="Haridas S."/>
            <person name="Kuo A."/>
            <person name="Mondo S."/>
            <person name="Pangilinan J."/>
            <person name="Riley R."/>
            <person name="Labutti K."/>
            <person name="Andreopoulos B."/>
            <person name="Lipzen A."/>
            <person name="Chen C."/>
            <person name="Yanf M."/>
            <person name="Daum C."/>
            <person name="Ng V."/>
            <person name="Clum A."/>
            <person name="Ohm R."/>
            <person name="Martin F."/>
            <person name="Silar P."/>
            <person name="Natvig D."/>
            <person name="Lalanne C."/>
            <person name="Gautier V."/>
            <person name="Ament-Velasquez S.L."/>
            <person name="Kruys A."/>
            <person name="Hutchinson M.I."/>
            <person name="Powell A.J."/>
            <person name="Barry K."/>
            <person name="Miller A.N."/>
            <person name="Grigoriev I.V."/>
            <person name="Debuchy R."/>
            <person name="Gladieux P."/>
            <person name="Thoren M.H."/>
            <person name="Johannesson H."/>
        </authorList>
    </citation>
    <scope>NUCLEOTIDE SEQUENCE</scope>
    <source>
        <strain evidence="2">PSN309</strain>
    </source>
</reference>
<organism evidence="2 3">
    <name type="scientific">Podospora australis</name>
    <dbReference type="NCBI Taxonomy" id="1536484"/>
    <lineage>
        <taxon>Eukaryota</taxon>
        <taxon>Fungi</taxon>
        <taxon>Dikarya</taxon>
        <taxon>Ascomycota</taxon>
        <taxon>Pezizomycotina</taxon>
        <taxon>Sordariomycetes</taxon>
        <taxon>Sordariomycetidae</taxon>
        <taxon>Sordariales</taxon>
        <taxon>Podosporaceae</taxon>
        <taxon>Podospora</taxon>
    </lineage>
</organism>
<gene>
    <name evidence="2" type="ORF">QBC35DRAFT_257413</name>
</gene>
<feature type="chain" id="PRO_5042928248" description="Secreted protein" evidence="1">
    <location>
        <begin position="19"/>
        <end position="99"/>
    </location>
</feature>
<keyword evidence="3" id="KW-1185">Reference proteome</keyword>
<evidence type="ECO:0000313" key="2">
    <source>
        <dbReference type="EMBL" id="KAK4186661.1"/>
    </source>
</evidence>
<name>A0AAN6WSF9_9PEZI</name>
<proteinExistence type="predicted"/>
<reference evidence="2" key="1">
    <citation type="journal article" date="2023" name="Mol. Phylogenet. Evol.">
        <title>Genome-scale phylogeny and comparative genomics of the fungal order Sordariales.</title>
        <authorList>
            <person name="Hensen N."/>
            <person name="Bonometti L."/>
            <person name="Westerberg I."/>
            <person name="Brannstrom I.O."/>
            <person name="Guillou S."/>
            <person name="Cros-Aarteil S."/>
            <person name="Calhoun S."/>
            <person name="Haridas S."/>
            <person name="Kuo A."/>
            <person name="Mondo S."/>
            <person name="Pangilinan J."/>
            <person name="Riley R."/>
            <person name="LaButti K."/>
            <person name="Andreopoulos B."/>
            <person name="Lipzen A."/>
            <person name="Chen C."/>
            <person name="Yan M."/>
            <person name="Daum C."/>
            <person name="Ng V."/>
            <person name="Clum A."/>
            <person name="Steindorff A."/>
            <person name="Ohm R.A."/>
            <person name="Martin F."/>
            <person name="Silar P."/>
            <person name="Natvig D.O."/>
            <person name="Lalanne C."/>
            <person name="Gautier V."/>
            <person name="Ament-Velasquez S.L."/>
            <person name="Kruys A."/>
            <person name="Hutchinson M.I."/>
            <person name="Powell A.J."/>
            <person name="Barry K."/>
            <person name="Miller A.N."/>
            <person name="Grigoriev I.V."/>
            <person name="Debuchy R."/>
            <person name="Gladieux P."/>
            <person name="Hiltunen Thoren M."/>
            <person name="Johannesson H."/>
        </authorList>
    </citation>
    <scope>NUCLEOTIDE SEQUENCE</scope>
    <source>
        <strain evidence="2">PSN309</strain>
    </source>
</reference>
<dbReference type="Proteomes" id="UP001302126">
    <property type="component" value="Unassembled WGS sequence"/>
</dbReference>
<evidence type="ECO:0008006" key="4">
    <source>
        <dbReference type="Google" id="ProtNLM"/>
    </source>
</evidence>
<comment type="caution">
    <text evidence="2">The sequence shown here is derived from an EMBL/GenBank/DDBJ whole genome shotgun (WGS) entry which is preliminary data.</text>
</comment>
<evidence type="ECO:0000313" key="3">
    <source>
        <dbReference type="Proteomes" id="UP001302126"/>
    </source>
</evidence>
<sequence>MVSARLLLLLLPRFRVHSRFSQILLAETGRLVPFRHFPSRSDQTWAVVVRLAHHVHALQLPNAGLDTTPTVHTRVELSPCPTNPIRQFFTWTPCLCPMP</sequence>
<protein>
    <recommendedName>
        <fullName evidence="4">Secreted protein</fullName>
    </recommendedName>
</protein>
<dbReference type="AlphaFoldDB" id="A0AAN6WSF9"/>
<dbReference type="EMBL" id="MU864418">
    <property type="protein sequence ID" value="KAK4186661.1"/>
    <property type="molecule type" value="Genomic_DNA"/>
</dbReference>
<accession>A0AAN6WSF9</accession>
<keyword evidence="1" id="KW-0732">Signal</keyword>
<feature type="signal peptide" evidence="1">
    <location>
        <begin position="1"/>
        <end position="18"/>
    </location>
</feature>
<evidence type="ECO:0000256" key="1">
    <source>
        <dbReference type="SAM" id="SignalP"/>
    </source>
</evidence>